<dbReference type="Proteomes" id="UP000198992">
    <property type="component" value="Unassembled WGS sequence"/>
</dbReference>
<dbReference type="InterPro" id="IPR002563">
    <property type="entry name" value="Flavin_Rdtase-like_dom"/>
</dbReference>
<proteinExistence type="inferred from homology"/>
<dbReference type="GO" id="GO:0010181">
    <property type="term" value="F:FMN binding"/>
    <property type="evidence" value="ECO:0007669"/>
    <property type="project" value="InterPro"/>
</dbReference>
<feature type="domain" description="Flavin reductase like" evidence="3">
    <location>
        <begin position="23"/>
        <end position="169"/>
    </location>
</feature>
<dbReference type="RefSeq" id="WP_092115692.1">
    <property type="nucleotide sequence ID" value="NZ_FNTH01000001.1"/>
</dbReference>
<evidence type="ECO:0000259" key="3">
    <source>
        <dbReference type="SMART" id="SM00903"/>
    </source>
</evidence>
<dbReference type="PANTHER" id="PTHR30466:SF11">
    <property type="entry name" value="FLAVIN-DEPENDENT MONOOXYGENASE, REDUCTASE SUBUNIT HSAB"/>
    <property type="match status" value="1"/>
</dbReference>
<dbReference type="Gene3D" id="2.30.110.10">
    <property type="entry name" value="Electron Transport, Fmn-binding Protein, Chain A"/>
    <property type="match status" value="1"/>
</dbReference>
<evidence type="ECO:0000256" key="1">
    <source>
        <dbReference type="ARBA" id="ARBA00008898"/>
    </source>
</evidence>
<comment type="similarity">
    <text evidence="1">Belongs to the non-flavoprotein flavin reductase family.</text>
</comment>
<sequence>MSKPDIHLVDADHEIELQFRLVMRRLAGGVCVITAGRGDDITGMTVTSLTSLSASPPRLLVSINRQASSFEPIARHRVFGVNILGSDQQALAERFSDIHLKGRQRFDGTAWTPGASGVPLLDHSLATVECQVEEIIERHSHGIIVGRLSSMDVSHRLSGLTYWNGQYVQIDHEADLDLLAEVSIPLAHVR</sequence>
<dbReference type="Pfam" id="PF01613">
    <property type="entry name" value="Flavin_Reduct"/>
    <property type="match status" value="1"/>
</dbReference>
<dbReference type="OrthoDB" id="9792858at2"/>
<dbReference type="GO" id="GO:0042602">
    <property type="term" value="F:riboflavin reductase (NADPH) activity"/>
    <property type="evidence" value="ECO:0007669"/>
    <property type="project" value="TreeGrafter"/>
</dbReference>
<organism evidence="4 5">
    <name type="scientific">Bradyrhizobium erythrophlei</name>
    <dbReference type="NCBI Taxonomy" id="1437360"/>
    <lineage>
        <taxon>Bacteria</taxon>
        <taxon>Pseudomonadati</taxon>
        <taxon>Pseudomonadota</taxon>
        <taxon>Alphaproteobacteria</taxon>
        <taxon>Hyphomicrobiales</taxon>
        <taxon>Nitrobacteraceae</taxon>
        <taxon>Bradyrhizobium</taxon>
    </lineage>
</organism>
<gene>
    <name evidence="4" type="ORF">SAMN05444164_2427</name>
</gene>
<dbReference type="InterPro" id="IPR050268">
    <property type="entry name" value="NADH-dep_flavin_reductase"/>
</dbReference>
<evidence type="ECO:0000256" key="2">
    <source>
        <dbReference type="ARBA" id="ARBA00023002"/>
    </source>
</evidence>
<dbReference type="SUPFAM" id="SSF50475">
    <property type="entry name" value="FMN-binding split barrel"/>
    <property type="match status" value="1"/>
</dbReference>
<evidence type="ECO:0000313" key="5">
    <source>
        <dbReference type="Proteomes" id="UP000198992"/>
    </source>
</evidence>
<protein>
    <submittedName>
        <fullName evidence="4">NADH-FMN oxidoreductase RutF, flavin reductase (DIM6/NTAB) family</fullName>
    </submittedName>
</protein>
<dbReference type="InterPro" id="IPR012349">
    <property type="entry name" value="Split_barrel_FMN-bd"/>
</dbReference>
<dbReference type="AlphaFoldDB" id="A0A1H4UE99"/>
<name>A0A1H4UE99_9BRAD</name>
<accession>A0A1H4UE99</accession>
<reference evidence="4 5" key="1">
    <citation type="submission" date="2016-10" db="EMBL/GenBank/DDBJ databases">
        <authorList>
            <person name="de Groot N.N."/>
        </authorList>
    </citation>
    <scope>NUCLEOTIDE SEQUENCE [LARGE SCALE GENOMIC DNA]</scope>
    <source>
        <strain evidence="4 5">MT12</strain>
    </source>
</reference>
<dbReference type="SMART" id="SM00903">
    <property type="entry name" value="Flavin_Reduct"/>
    <property type="match status" value="1"/>
</dbReference>
<evidence type="ECO:0000313" key="4">
    <source>
        <dbReference type="EMBL" id="SEC67069.1"/>
    </source>
</evidence>
<dbReference type="PANTHER" id="PTHR30466">
    <property type="entry name" value="FLAVIN REDUCTASE"/>
    <property type="match status" value="1"/>
</dbReference>
<dbReference type="EMBL" id="FNTH01000001">
    <property type="protein sequence ID" value="SEC67069.1"/>
    <property type="molecule type" value="Genomic_DNA"/>
</dbReference>
<keyword evidence="2" id="KW-0560">Oxidoreductase</keyword>